<dbReference type="Pfam" id="PF02311">
    <property type="entry name" value="AraC_binding"/>
    <property type="match status" value="1"/>
</dbReference>
<keyword evidence="1" id="KW-0805">Transcription regulation</keyword>
<dbReference type="PROSITE" id="PS01124">
    <property type="entry name" value="HTH_ARAC_FAMILY_2"/>
    <property type="match status" value="1"/>
</dbReference>
<reference evidence="5 6" key="1">
    <citation type="submission" date="2014-11" db="EMBL/GenBank/DDBJ databases">
        <title>Draft Genome Sequences of Paenibacillus polymyxa NRRL B-30509 and Paenibacillus terrae NRRL B-30644, Strains from a Poultry Environment that Produce Tridecaptin A and Paenicidins.</title>
        <authorList>
            <person name="van Belkum M.J."/>
            <person name="Lohans C.T."/>
            <person name="Vederas J.C."/>
        </authorList>
    </citation>
    <scope>NUCLEOTIDE SEQUENCE [LARGE SCALE GENOMIC DNA]</scope>
    <source>
        <strain evidence="5 6">NRRL B-30644</strain>
    </source>
</reference>
<dbReference type="EMBL" id="JTHP01000045">
    <property type="protein sequence ID" value="KJD43956.1"/>
    <property type="molecule type" value="Genomic_DNA"/>
</dbReference>
<proteinExistence type="predicted"/>
<evidence type="ECO:0000313" key="6">
    <source>
        <dbReference type="Proteomes" id="UP000032534"/>
    </source>
</evidence>
<dbReference type="InterPro" id="IPR003313">
    <property type="entry name" value="AraC-bd"/>
</dbReference>
<name>A0A0D7WXN8_9BACL</name>
<dbReference type="RefSeq" id="WP_044647751.1">
    <property type="nucleotide sequence ID" value="NZ_JTHP01000045.1"/>
</dbReference>
<organism evidence="5 6">
    <name type="scientific">Paenibacillus terrae</name>
    <dbReference type="NCBI Taxonomy" id="159743"/>
    <lineage>
        <taxon>Bacteria</taxon>
        <taxon>Bacillati</taxon>
        <taxon>Bacillota</taxon>
        <taxon>Bacilli</taxon>
        <taxon>Bacillales</taxon>
        <taxon>Paenibacillaceae</taxon>
        <taxon>Paenibacillus</taxon>
    </lineage>
</organism>
<dbReference type="Pfam" id="PF12833">
    <property type="entry name" value="HTH_18"/>
    <property type="match status" value="1"/>
</dbReference>
<accession>A0A0D7WXN8</accession>
<evidence type="ECO:0000256" key="2">
    <source>
        <dbReference type="ARBA" id="ARBA00023125"/>
    </source>
</evidence>
<evidence type="ECO:0000256" key="3">
    <source>
        <dbReference type="ARBA" id="ARBA00023163"/>
    </source>
</evidence>
<dbReference type="OrthoDB" id="9813413at2"/>
<evidence type="ECO:0000313" key="5">
    <source>
        <dbReference type="EMBL" id="KJD43956.1"/>
    </source>
</evidence>
<evidence type="ECO:0000259" key="4">
    <source>
        <dbReference type="PROSITE" id="PS01124"/>
    </source>
</evidence>
<dbReference type="Gene3D" id="1.10.10.60">
    <property type="entry name" value="Homeodomain-like"/>
    <property type="match status" value="2"/>
</dbReference>
<feature type="domain" description="HTH araC/xylS-type" evidence="4">
    <location>
        <begin position="190"/>
        <end position="288"/>
    </location>
</feature>
<gene>
    <name evidence="5" type="ORF">QD47_19855</name>
</gene>
<dbReference type="Proteomes" id="UP000032534">
    <property type="component" value="Unassembled WGS sequence"/>
</dbReference>
<sequence>MTTDQKNNGNGTPWSSDPVVIARTPSAFAKRSLFYIQEIGYFKKTSAYAMERKELTSFLLVFTLSGQGELLYREKKYILKPHDMLFVNCEEFVQYSSAGHEAWEFISVNVYGNLIDNFYEQFAKHNKPVISLNDPVTILDKLRSLLCVQSDRTLSAELLTSRLISELLTYILQHPYDHPYVNQDTITEVRKVQQYLDRSYSERITLDSLADMFELNKFNLAKNFKKQIGFSPIDYLINVRITAAQGWLKTSDESIVDIARFVGIPNTSHFINLFKEHVGETPHSFRKKWGNRTKL</sequence>
<keyword evidence="3" id="KW-0804">Transcription</keyword>
<comment type="caution">
    <text evidence="5">The sequence shown here is derived from an EMBL/GenBank/DDBJ whole genome shotgun (WGS) entry which is preliminary data.</text>
</comment>
<dbReference type="SMART" id="SM00342">
    <property type="entry name" value="HTH_ARAC"/>
    <property type="match status" value="1"/>
</dbReference>
<dbReference type="PATRIC" id="fig|159743.3.peg.4405"/>
<dbReference type="Gene3D" id="2.60.120.280">
    <property type="entry name" value="Regulatory protein AraC"/>
    <property type="match status" value="1"/>
</dbReference>
<evidence type="ECO:0000256" key="1">
    <source>
        <dbReference type="ARBA" id="ARBA00023015"/>
    </source>
</evidence>
<keyword evidence="2" id="KW-0238">DNA-binding</keyword>
<protein>
    <submittedName>
        <fullName evidence="5">AraC family transcriptional regulator</fullName>
    </submittedName>
</protein>
<dbReference type="PANTHER" id="PTHR43280">
    <property type="entry name" value="ARAC-FAMILY TRANSCRIPTIONAL REGULATOR"/>
    <property type="match status" value="1"/>
</dbReference>
<dbReference type="GO" id="GO:0003700">
    <property type="term" value="F:DNA-binding transcription factor activity"/>
    <property type="evidence" value="ECO:0007669"/>
    <property type="project" value="InterPro"/>
</dbReference>
<dbReference type="PANTHER" id="PTHR43280:SF28">
    <property type="entry name" value="HTH-TYPE TRANSCRIPTIONAL ACTIVATOR RHAS"/>
    <property type="match status" value="1"/>
</dbReference>
<dbReference type="SUPFAM" id="SSF51215">
    <property type="entry name" value="Regulatory protein AraC"/>
    <property type="match status" value="1"/>
</dbReference>
<dbReference type="AlphaFoldDB" id="A0A0D7WXN8"/>
<keyword evidence="6" id="KW-1185">Reference proteome</keyword>
<dbReference type="SUPFAM" id="SSF46689">
    <property type="entry name" value="Homeodomain-like"/>
    <property type="match status" value="2"/>
</dbReference>
<dbReference type="InterPro" id="IPR018060">
    <property type="entry name" value="HTH_AraC"/>
</dbReference>
<dbReference type="GO" id="GO:0043565">
    <property type="term" value="F:sequence-specific DNA binding"/>
    <property type="evidence" value="ECO:0007669"/>
    <property type="project" value="InterPro"/>
</dbReference>
<dbReference type="InterPro" id="IPR009057">
    <property type="entry name" value="Homeodomain-like_sf"/>
</dbReference>
<dbReference type="InterPro" id="IPR037923">
    <property type="entry name" value="HTH-like"/>
</dbReference>